<feature type="domain" description="Cytochrome c" evidence="9">
    <location>
        <begin position="94"/>
        <end position="167"/>
    </location>
</feature>
<feature type="compositionally biased region" description="Low complexity" evidence="7">
    <location>
        <begin position="52"/>
        <end position="69"/>
    </location>
</feature>
<dbReference type="PANTHER" id="PTHR37823:SF1">
    <property type="entry name" value="CYTOCHROME C-553-LIKE"/>
    <property type="match status" value="1"/>
</dbReference>
<keyword evidence="1" id="KW-0813">Transport</keyword>
<dbReference type="InterPro" id="IPR009056">
    <property type="entry name" value="Cyt_c-like_dom"/>
</dbReference>
<evidence type="ECO:0000256" key="6">
    <source>
        <dbReference type="PROSITE-ProRule" id="PRU00433"/>
    </source>
</evidence>
<sequence>MRALPKSFKHVLGAMTLILMVSAANADPKIISTYKARNSAETEDGSGGNTGSSGNTGTTSNSTTATGSANKAATTYTIPSNFNFNCSTRNPKADAIENGRRAYVRLNCTVCHSSTGHGGTMGPSLVDAGGDVAEAVTQGQEGGMPSFKKYLCPNDIADLTAYINTLGSKASPDFTDWWVTNPPAPFVDSAP</sequence>
<feature type="signal peptide" evidence="8">
    <location>
        <begin position="1"/>
        <end position="26"/>
    </location>
</feature>
<evidence type="ECO:0000256" key="7">
    <source>
        <dbReference type="SAM" id="MobiDB-lite"/>
    </source>
</evidence>
<organism evidence="10 11">
    <name type="scientific">Methylomonas paludis</name>
    <dbReference type="NCBI Taxonomy" id="1173101"/>
    <lineage>
        <taxon>Bacteria</taxon>
        <taxon>Pseudomonadati</taxon>
        <taxon>Pseudomonadota</taxon>
        <taxon>Gammaproteobacteria</taxon>
        <taxon>Methylococcales</taxon>
        <taxon>Methylococcaceae</taxon>
        <taxon>Methylomonas</taxon>
    </lineage>
</organism>
<dbReference type="PROSITE" id="PS51007">
    <property type="entry name" value="CYTC"/>
    <property type="match status" value="1"/>
</dbReference>
<dbReference type="GO" id="GO:0046872">
    <property type="term" value="F:metal ion binding"/>
    <property type="evidence" value="ECO:0007669"/>
    <property type="project" value="UniProtKB-KW"/>
</dbReference>
<accession>A0A975MM06</accession>
<evidence type="ECO:0000256" key="8">
    <source>
        <dbReference type="SAM" id="SignalP"/>
    </source>
</evidence>
<dbReference type="AlphaFoldDB" id="A0A975MM06"/>
<dbReference type="InterPro" id="IPR036909">
    <property type="entry name" value="Cyt_c-like_dom_sf"/>
</dbReference>
<keyword evidence="3 6" id="KW-0479">Metal-binding</keyword>
<proteinExistence type="predicted"/>
<dbReference type="SUPFAM" id="SSF46626">
    <property type="entry name" value="Cytochrome c"/>
    <property type="match status" value="1"/>
</dbReference>
<reference evidence="10" key="1">
    <citation type="submission" date="2021-04" db="EMBL/GenBank/DDBJ databases">
        <title>Draft genome sequence data of methanotrophic Methylovulum sp. strain S1L and Methylomonas sp. strain S2AM isolated from boreal lake water columns.</title>
        <authorList>
            <person name="Rissanen A.J."/>
            <person name="Mangayil R."/>
            <person name="Svenning M.M."/>
            <person name="Khanongnuch R."/>
        </authorList>
    </citation>
    <scope>NUCLEOTIDE SEQUENCE</scope>
    <source>
        <strain evidence="10">S2AM</strain>
    </source>
</reference>
<evidence type="ECO:0000256" key="1">
    <source>
        <dbReference type="ARBA" id="ARBA00022448"/>
    </source>
</evidence>
<dbReference type="InterPro" id="IPR051811">
    <property type="entry name" value="Cytochrome_c550/c551-like"/>
</dbReference>
<evidence type="ECO:0000256" key="2">
    <source>
        <dbReference type="ARBA" id="ARBA00022617"/>
    </source>
</evidence>
<dbReference type="Proteomes" id="UP000676649">
    <property type="component" value="Chromosome"/>
</dbReference>
<keyword evidence="2 6" id="KW-0349">Heme</keyword>
<dbReference type="Gene3D" id="1.10.760.10">
    <property type="entry name" value="Cytochrome c-like domain"/>
    <property type="match status" value="1"/>
</dbReference>
<feature type="region of interest" description="Disordered" evidence="7">
    <location>
        <begin position="38"/>
        <end position="69"/>
    </location>
</feature>
<evidence type="ECO:0000256" key="3">
    <source>
        <dbReference type="ARBA" id="ARBA00022723"/>
    </source>
</evidence>
<keyword evidence="11" id="KW-1185">Reference proteome</keyword>
<evidence type="ECO:0000313" key="10">
    <source>
        <dbReference type="EMBL" id="QWF69791.1"/>
    </source>
</evidence>
<dbReference type="KEGG" id="mpad:KEF85_10455"/>
<dbReference type="GO" id="GO:0009055">
    <property type="term" value="F:electron transfer activity"/>
    <property type="evidence" value="ECO:0007669"/>
    <property type="project" value="InterPro"/>
</dbReference>
<feature type="chain" id="PRO_5037133303" evidence="8">
    <location>
        <begin position="27"/>
        <end position="191"/>
    </location>
</feature>
<protein>
    <submittedName>
        <fullName evidence="10">C-type cytochrome</fullName>
    </submittedName>
</protein>
<dbReference type="RefSeq" id="WP_215580260.1">
    <property type="nucleotide sequence ID" value="NZ_CP073754.1"/>
</dbReference>
<dbReference type="PANTHER" id="PTHR37823">
    <property type="entry name" value="CYTOCHROME C-553-LIKE"/>
    <property type="match status" value="1"/>
</dbReference>
<evidence type="ECO:0000313" key="11">
    <source>
        <dbReference type="Proteomes" id="UP000676649"/>
    </source>
</evidence>
<dbReference type="EMBL" id="CP073754">
    <property type="protein sequence ID" value="QWF69791.1"/>
    <property type="molecule type" value="Genomic_DNA"/>
</dbReference>
<evidence type="ECO:0000256" key="5">
    <source>
        <dbReference type="ARBA" id="ARBA00023004"/>
    </source>
</evidence>
<keyword evidence="5 6" id="KW-0408">Iron</keyword>
<evidence type="ECO:0000259" key="9">
    <source>
        <dbReference type="PROSITE" id="PS51007"/>
    </source>
</evidence>
<dbReference type="GO" id="GO:0020037">
    <property type="term" value="F:heme binding"/>
    <property type="evidence" value="ECO:0007669"/>
    <property type="project" value="InterPro"/>
</dbReference>
<keyword evidence="4" id="KW-0249">Electron transport</keyword>
<gene>
    <name evidence="10" type="ORF">KEF85_10455</name>
</gene>
<keyword evidence="8" id="KW-0732">Signal</keyword>
<dbReference type="Pfam" id="PF13442">
    <property type="entry name" value="Cytochrome_CBB3"/>
    <property type="match status" value="1"/>
</dbReference>
<evidence type="ECO:0000256" key="4">
    <source>
        <dbReference type="ARBA" id="ARBA00022982"/>
    </source>
</evidence>
<name>A0A975MM06_9GAMM</name>